<sequence length="66" mass="7697">MLNKLLDWIERRRTTILLIVIITGILIIHTDLCDIYRATGSDYNYTGELNEIKSAINNLESVIRYK</sequence>
<keyword evidence="1" id="KW-1133">Transmembrane helix</keyword>
<dbReference type="AlphaFoldDB" id="A0A3S9XAC9"/>
<dbReference type="EMBL" id="CP029822">
    <property type="protein sequence ID" value="AZS49326.1"/>
    <property type="molecule type" value="Genomic_DNA"/>
</dbReference>
<keyword evidence="1" id="KW-0472">Membrane</keyword>
<dbReference type="Proteomes" id="UP000273143">
    <property type="component" value="Chromosome"/>
</dbReference>
<protein>
    <submittedName>
        <fullName evidence="2">Uncharacterized protein</fullName>
    </submittedName>
</protein>
<proteinExistence type="predicted"/>
<evidence type="ECO:0000313" key="2">
    <source>
        <dbReference type="EMBL" id="AZS49326.1"/>
    </source>
</evidence>
<keyword evidence="3" id="KW-1185">Reference proteome</keyword>
<gene>
    <name evidence="2" type="ORF">DM558_00380</name>
</gene>
<keyword evidence="1" id="KW-0812">Transmembrane</keyword>
<evidence type="ECO:0000313" key="3">
    <source>
        <dbReference type="Proteomes" id="UP000273143"/>
    </source>
</evidence>
<evidence type="ECO:0000256" key="1">
    <source>
        <dbReference type="SAM" id="Phobius"/>
    </source>
</evidence>
<name>A0A3S9XAC9_9GAMM</name>
<accession>A0A3S9XAC9</accession>
<feature type="transmembrane region" description="Helical" evidence="1">
    <location>
        <begin position="12"/>
        <end position="29"/>
    </location>
</feature>
<dbReference type="KEGG" id="emo:DM558_00380"/>
<reference evidence="3" key="1">
    <citation type="submission" date="2018-06" db="EMBL/GenBank/DDBJ databases">
        <title>Complete genome of Pseudomonas insecticola strain QZS01.</title>
        <authorList>
            <person name="Wang J."/>
            <person name="Su Q."/>
        </authorList>
    </citation>
    <scope>NUCLEOTIDE SEQUENCE [LARGE SCALE GENOMIC DNA]</scope>
    <source>
        <strain evidence="3">QZS01</strain>
    </source>
</reference>
<organism evidence="2 3">
    <name type="scientific">Entomomonas moraniae</name>
    <dbReference type="NCBI Taxonomy" id="2213226"/>
    <lineage>
        <taxon>Bacteria</taxon>
        <taxon>Pseudomonadati</taxon>
        <taxon>Pseudomonadota</taxon>
        <taxon>Gammaproteobacteria</taxon>
        <taxon>Pseudomonadales</taxon>
        <taxon>Pseudomonadaceae</taxon>
        <taxon>Entomomonas</taxon>
    </lineage>
</organism>